<sequence length="261" mass="28373">MPDAINDKLTEIEEFLDSMPPTLYYVNEMTETAAVDAANATASYPAVGDSPARTAQSFTTQPAFAVSFKIPKFTPTNPTWRMESMRAGEASASIFSVESIPTADPPEDILGATHKVLSAHQQQPQDHGRQCPKKKEVTGKKLPNGSFMQANGQVLCRFHAQRVAMANIPVVVSLCPTAAGLLETADSMILPKDFYTPRNSIKIADTATGNMWMADPGPRRIKVDSVSIDRLKPAFGLNDVIGKSEDIITQSGRLSKKKSKY</sequence>
<evidence type="ECO:0000313" key="3">
    <source>
        <dbReference type="Proteomes" id="UP000318571"/>
    </source>
</evidence>
<feature type="region of interest" description="Disordered" evidence="1">
    <location>
        <begin position="121"/>
        <end position="144"/>
    </location>
</feature>
<keyword evidence="3" id="KW-1185">Reference proteome</keyword>
<feature type="compositionally biased region" description="Basic and acidic residues" evidence="1">
    <location>
        <begin position="126"/>
        <end position="139"/>
    </location>
</feature>
<name>A0A553PKN7_TIGCA</name>
<reference evidence="2 3" key="1">
    <citation type="journal article" date="2018" name="Nat. Ecol. Evol.">
        <title>Genomic signatures of mitonuclear coevolution across populations of Tigriopus californicus.</title>
        <authorList>
            <person name="Barreto F.S."/>
            <person name="Watson E.T."/>
            <person name="Lima T.G."/>
            <person name="Willett C.S."/>
            <person name="Edmands S."/>
            <person name="Li W."/>
            <person name="Burton R.S."/>
        </authorList>
    </citation>
    <scope>NUCLEOTIDE SEQUENCE [LARGE SCALE GENOMIC DNA]</scope>
    <source>
        <strain evidence="2 3">San Diego</strain>
    </source>
</reference>
<dbReference type="EMBL" id="VCGU01000003">
    <property type="protein sequence ID" value="TRY78219.1"/>
    <property type="molecule type" value="Genomic_DNA"/>
</dbReference>
<gene>
    <name evidence="2" type="ORF">TCAL_15310</name>
</gene>
<organism evidence="2 3">
    <name type="scientific">Tigriopus californicus</name>
    <name type="common">Marine copepod</name>
    <dbReference type="NCBI Taxonomy" id="6832"/>
    <lineage>
        <taxon>Eukaryota</taxon>
        <taxon>Metazoa</taxon>
        <taxon>Ecdysozoa</taxon>
        <taxon>Arthropoda</taxon>
        <taxon>Crustacea</taxon>
        <taxon>Multicrustacea</taxon>
        <taxon>Hexanauplia</taxon>
        <taxon>Copepoda</taxon>
        <taxon>Harpacticoida</taxon>
        <taxon>Harpacticidae</taxon>
        <taxon>Tigriopus</taxon>
    </lineage>
</organism>
<comment type="caution">
    <text evidence="2">The sequence shown here is derived from an EMBL/GenBank/DDBJ whole genome shotgun (WGS) entry which is preliminary data.</text>
</comment>
<evidence type="ECO:0000256" key="1">
    <source>
        <dbReference type="SAM" id="MobiDB-lite"/>
    </source>
</evidence>
<proteinExistence type="predicted"/>
<accession>A0A553PKN7</accession>
<dbReference type="AlphaFoldDB" id="A0A553PKN7"/>
<dbReference type="Proteomes" id="UP000318571">
    <property type="component" value="Chromosome 11"/>
</dbReference>
<evidence type="ECO:0000313" key="2">
    <source>
        <dbReference type="EMBL" id="TRY78219.1"/>
    </source>
</evidence>
<protein>
    <submittedName>
        <fullName evidence="2">Uncharacterized protein</fullName>
    </submittedName>
</protein>